<dbReference type="GO" id="GO:0008982">
    <property type="term" value="F:protein-N(PI)-phosphohistidine-sugar phosphotransferase activity"/>
    <property type="evidence" value="ECO:0007669"/>
    <property type="project" value="InterPro"/>
</dbReference>
<comment type="caution">
    <text evidence="1">Lacks conserved residue(s) required for the propagation of feature annotation.</text>
</comment>
<dbReference type="SUPFAM" id="SSF141530">
    <property type="entry name" value="PTSIIA/GutA-like"/>
    <property type="match status" value="1"/>
</dbReference>
<organism evidence="2 3">
    <name type="scientific">Ignavigranum ruoffiae</name>
    <dbReference type="NCBI Taxonomy" id="89093"/>
    <lineage>
        <taxon>Bacteria</taxon>
        <taxon>Bacillati</taxon>
        <taxon>Bacillota</taxon>
        <taxon>Bacilli</taxon>
        <taxon>Lactobacillales</taxon>
        <taxon>Aerococcaceae</taxon>
        <taxon>Ignavigranum</taxon>
    </lineage>
</organism>
<dbReference type="PROSITE" id="PS51097">
    <property type="entry name" value="PTS_EIIA_TYPE_5"/>
    <property type="match status" value="1"/>
</dbReference>
<dbReference type="EMBL" id="FOEN01000008">
    <property type="protein sequence ID" value="SEQ32050.1"/>
    <property type="molecule type" value="Genomic_DNA"/>
</dbReference>
<dbReference type="STRING" id="89093.SAMN04488558_10848"/>
<dbReference type="GO" id="GO:0009401">
    <property type="term" value="P:phosphoenolpyruvate-dependent sugar phosphotransferase system"/>
    <property type="evidence" value="ECO:0007669"/>
    <property type="project" value="InterPro"/>
</dbReference>
<dbReference type="PANTHER" id="PTHR40398">
    <property type="entry name" value="PTS SYSTEM GLUCITOL/SORBITOL-SPECIFIC EIIA COMPONENT"/>
    <property type="match status" value="1"/>
</dbReference>
<evidence type="ECO:0000313" key="2">
    <source>
        <dbReference type="EMBL" id="SEQ32050.1"/>
    </source>
</evidence>
<dbReference type="AlphaFoldDB" id="A0A1H9F257"/>
<dbReference type="InterPro" id="IPR036665">
    <property type="entry name" value="PTS_IIA_glucitol/sorbitol_sf"/>
</dbReference>
<reference evidence="2 3" key="1">
    <citation type="submission" date="2016-10" db="EMBL/GenBank/DDBJ databases">
        <authorList>
            <person name="de Groot N.N."/>
        </authorList>
    </citation>
    <scope>NUCLEOTIDE SEQUENCE [LARGE SCALE GENOMIC DNA]</scope>
    <source>
        <strain evidence="2 3">DSM 15695</strain>
    </source>
</reference>
<name>A0A1H9F257_9LACT</name>
<dbReference type="GO" id="GO:0016301">
    <property type="term" value="F:kinase activity"/>
    <property type="evidence" value="ECO:0007669"/>
    <property type="project" value="TreeGrafter"/>
</dbReference>
<evidence type="ECO:0000256" key="1">
    <source>
        <dbReference type="PROSITE-ProRule" id="PRU00420"/>
    </source>
</evidence>
<dbReference type="PANTHER" id="PTHR40398:SF1">
    <property type="entry name" value="PTS SYSTEM GLUCITOL_SORBITOL-SPECIFIC EIIA COMPONENT"/>
    <property type="match status" value="1"/>
</dbReference>
<dbReference type="Gene3D" id="2.40.33.40">
    <property type="entry name" value="Phosphotransferase system, glucitol/sorbitol-specific IIA component"/>
    <property type="match status" value="1"/>
</dbReference>
<accession>A0A1H9F257</accession>
<protein>
    <submittedName>
        <fullName evidence="2">PTS system, glucitol/sorbitol-specific IIA component</fullName>
    </submittedName>
</protein>
<dbReference type="Pfam" id="PF03829">
    <property type="entry name" value="PTSIIA_gutA"/>
    <property type="match status" value="1"/>
</dbReference>
<gene>
    <name evidence="2" type="ORF">SAMN04488558_10848</name>
</gene>
<proteinExistence type="predicted"/>
<sequence>MNIYKTLVTKIGAEAKLFHADQMIILFGDNAPEDLANYTYTIGLKPLSEEIVAGQIFKIDQIEYQITAVGNLVTKNLSGLGHITVKFDGATEASLPGTLHLEAKEIPEIKPGSSIQIIA</sequence>
<dbReference type="OrthoDB" id="5113885at2"/>
<evidence type="ECO:0000313" key="3">
    <source>
        <dbReference type="Proteomes" id="UP000198833"/>
    </source>
</evidence>
<dbReference type="GO" id="GO:0005737">
    <property type="term" value="C:cytoplasm"/>
    <property type="evidence" value="ECO:0007669"/>
    <property type="project" value="InterPro"/>
</dbReference>
<keyword evidence="3" id="KW-1185">Reference proteome</keyword>
<dbReference type="RefSeq" id="WP_092572203.1">
    <property type="nucleotide sequence ID" value="NZ_FOEN01000008.1"/>
</dbReference>
<dbReference type="Proteomes" id="UP000198833">
    <property type="component" value="Unassembled WGS sequence"/>
</dbReference>
<dbReference type="InterPro" id="IPR004716">
    <property type="entry name" value="PTS_IIA_glucitol/sorbitol-sp"/>
</dbReference>